<dbReference type="Pfam" id="PF09346">
    <property type="entry name" value="SMI1_KNR4"/>
    <property type="match status" value="1"/>
</dbReference>
<dbReference type="EMBL" id="MDEH01000004">
    <property type="protein sequence ID" value="PPU73032.1"/>
    <property type="molecule type" value="Genomic_DNA"/>
</dbReference>
<organism evidence="2 3">
    <name type="scientific">Xanthomonas melonis</name>
    <dbReference type="NCBI Taxonomy" id="56456"/>
    <lineage>
        <taxon>Bacteria</taxon>
        <taxon>Pseudomonadati</taxon>
        <taxon>Pseudomonadota</taxon>
        <taxon>Gammaproteobacteria</taxon>
        <taxon>Lysobacterales</taxon>
        <taxon>Lysobacteraceae</taxon>
        <taxon>Xanthomonas</taxon>
    </lineage>
</organism>
<sequence length="231" mass="25230">MTRLAEGSRCRRRATLVNRKERRSDTVLEGVRARLHHIAPDIANALLPPASDAQLAALESALGQSLPPDLTELYRESAGLDPDATANFACALSFMSVDEVLDTVESDQADEPVAARFADAGIQPVMTLGKQRVVIGTDFARCHLCIDLIPTADGTRGQIVFLDSEHAVALLLAPSMRVFVRQFEDDLAAGKYTLSADALDDGVQWLQATREIDIVNWYSSSTWAYVERVMG</sequence>
<dbReference type="SUPFAM" id="SSF160631">
    <property type="entry name" value="SMI1/KNR4-like"/>
    <property type="match status" value="1"/>
</dbReference>
<evidence type="ECO:0000313" key="2">
    <source>
        <dbReference type="EMBL" id="PPU73032.1"/>
    </source>
</evidence>
<evidence type="ECO:0000313" key="3">
    <source>
        <dbReference type="Proteomes" id="UP000239865"/>
    </source>
</evidence>
<evidence type="ECO:0000259" key="1">
    <source>
        <dbReference type="SMART" id="SM00860"/>
    </source>
</evidence>
<protein>
    <recommendedName>
        <fullName evidence="1">Knr4/Smi1-like domain-containing protein</fullName>
    </recommendedName>
</protein>
<gene>
    <name evidence="2" type="ORF">XmelCFBP4644_10070</name>
</gene>
<comment type="caution">
    <text evidence="2">The sequence shown here is derived from an EMBL/GenBank/DDBJ whole genome shotgun (WGS) entry which is preliminary data.</text>
</comment>
<proteinExistence type="predicted"/>
<dbReference type="InterPro" id="IPR037883">
    <property type="entry name" value="Knr4/Smi1-like_sf"/>
</dbReference>
<reference evidence="2 3" key="1">
    <citation type="submission" date="2016-08" db="EMBL/GenBank/DDBJ databases">
        <authorList>
            <person name="Seilhamer J.J."/>
        </authorList>
    </citation>
    <scope>NUCLEOTIDE SEQUENCE [LARGE SCALE GENOMIC DNA]</scope>
    <source>
        <strain evidence="2 3">CFBP4644</strain>
    </source>
</reference>
<dbReference type="OrthoDB" id="6989522at2"/>
<name>A0A2S7DGT7_9XANT</name>
<dbReference type="AlphaFoldDB" id="A0A2S7DGT7"/>
<accession>A0A2S7DGT7</accession>
<dbReference type="Proteomes" id="UP000239865">
    <property type="component" value="Unassembled WGS sequence"/>
</dbReference>
<feature type="domain" description="Knr4/Smi1-like" evidence="1">
    <location>
        <begin position="49"/>
        <end position="182"/>
    </location>
</feature>
<dbReference type="Gene3D" id="3.40.1580.10">
    <property type="entry name" value="SMI1/KNR4-like"/>
    <property type="match status" value="1"/>
</dbReference>
<dbReference type="SMART" id="SM00860">
    <property type="entry name" value="SMI1_KNR4"/>
    <property type="match status" value="1"/>
</dbReference>
<dbReference type="InterPro" id="IPR018958">
    <property type="entry name" value="Knr4/Smi1-like_dom"/>
</dbReference>